<dbReference type="AlphaFoldDB" id="A0AA39PRU3"/>
<evidence type="ECO:0000313" key="1">
    <source>
        <dbReference type="EMBL" id="KAK0489370.1"/>
    </source>
</evidence>
<accession>A0AA39PRU3</accession>
<name>A0AA39PRU3_9AGAR</name>
<evidence type="ECO:0000313" key="2">
    <source>
        <dbReference type="Proteomes" id="UP001175227"/>
    </source>
</evidence>
<dbReference type="EMBL" id="JAUEPR010000002">
    <property type="protein sequence ID" value="KAK0489370.1"/>
    <property type="molecule type" value="Genomic_DNA"/>
</dbReference>
<keyword evidence="2" id="KW-1185">Reference proteome</keyword>
<reference evidence="1" key="1">
    <citation type="submission" date="2023-06" db="EMBL/GenBank/DDBJ databases">
        <authorList>
            <consortium name="Lawrence Berkeley National Laboratory"/>
            <person name="Ahrendt S."/>
            <person name="Sahu N."/>
            <person name="Indic B."/>
            <person name="Wong-Bajracharya J."/>
            <person name="Merenyi Z."/>
            <person name="Ke H.-M."/>
            <person name="Monk M."/>
            <person name="Kocsube S."/>
            <person name="Drula E."/>
            <person name="Lipzen A."/>
            <person name="Balint B."/>
            <person name="Henrissat B."/>
            <person name="Andreopoulos B."/>
            <person name="Martin F.M."/>
            <person name="Harder C.B."/>
            <person name="Rigling D."/>
            <person name="Ford K.L."/>
            <person name="Foster G.D."/>
            <person name="Pangilinan J."/>
            <person name="Papanicolaou A."/>
            <person name="Barry K."/>
            <person name="LaButti K."/>
            <person name="Viragh M."/>
            <person name="Koriabine M."/>
            <person name="Yan M."/>
            <person name="Riley R."/>
            <person name="Champramary S."/>
            <person name="Plett K.L."/>
            <person name="Tsai I.J."/>
            <person name="Slot J."/>
            <person name="Sipos G."/>
            <person name="Plett J."/>
            <person name="Nagy L.G."/>
            <person name="Grigoriev I.V."/>
        </authorList>
    </citation>
    <scope>NUCLEOTIDE SEQUENCE</scope>
    <source>
        <strain evidence="1">ICMP 16352</strain>
    </source>
</reference>
<feature type="non-terminal residue" evidence="1">
    <location>
        <position position="78"/>
    </location>
</feature>
<gene>
    <name evidence="1" type="ORF">IW261DRAFT_1326275</name>
</gene>
<comment type="caution">
    <text evidence="1">The sequence shown here is derived from an EMBL/GenBank/DDBJ whole genome shotgun (WGS) entry which is preliminary data.</text>
</comment>
<organism evidence="1 2">
    <name type="scientific">Armillaria novae-zelandiae</name>
    <dbReference type="NCBI Taxonomy" id="153914"/>
    <lineage>
        <taxon>Eukaryota</taxon>
        <taxon>Fungi</taxon>
        <taxon>Dikarya</taxon>
        <taxon>Basidiomycota</taxon>
        <taxon>Agaricomycotina</taxon>
        <taxon>Agaricomycetes</taxon>
        <taxon>Agaricomycetidae</taxon>
        <taxon>Agaricales</taxon>
        <taxon>Marasmiineae</taxon>
        <taxon>Physalacriaceae</taxon>
        <taxon>Armillaria</taxon>
    </lineage>
</organism>
<sequence>GADKTATEHYNLEAPMERNPFPTDIYHLGNMIREHPLHVRPNFLRPLVKDMVKENPSDRPIIDKVVIPFDALRKSLSR</sequence>
<dbReference type="Proteomes" id="UP001175227">
    <property type="component" value="Unassembled WGS sequence"/>
</dbReference>
<protein>
    <submittedName>
        <fullName evidence="1">Uncharacterized protein</fullName>
    </submittedName>
</protein>
<proteinExistence type="predicted"/>